<dbReference type="Pfam" id="PF07583">
    <property type="entry name" value="PSCyt2"/>
    <property type="match status" value="1"/>
</dbReference>
<dbReference type="Pfam" id="PF07635">
    <property type="entry name" value="PSCyt1"/>
    <property type="match status" value="1"/>
</dbReference>
<evidence type="ECO:0000259" key="3">
    <source>
        <dbReference type="Pfam" id="PF07635"/>
    </source>
</evidence>
<reference evidence="4" key="1">
    <citation type="submission" date="2023-07" db="EMBL/GenBank/DDBJ databases">
        <title>The genome sequence of Rhodocytophaga aerolata KACC 12507.</title>
        <authorList>
            <person name="Zhang X."/>
        </authorList>
    </citation>
    <scope>NUCLEOTIDE SEQUENCE</scope>
    <source>
        <strain evidence="4">KACC 12507</strain>
    </source>
</reference>
<dbReference type="Pfam" id="PF07587">
    <property type="entry name" value="PSD1"/>
    <property type="match status" value="1"/>
</dbReference>
<dbReference type="InterPro" id="IPR011429">
    <property type="entry name" value="Cyt_c_Planctomycete-type"/>
</dbReference>
<keyword evidence="5" id="KW-1185">Reference proteome</keyword>
<dbReference type="InterPro" id="IPR022655">
    <property type="entry name" value="DUF1553"/>
</dbReference>
<organism evidence="4 5">
    <name type="scientific">Rhodocytophaga aerolata</name>
    <dbReference type="NCBI Taxonomy" id="455078"/>
    <lineage>
        <taxon>Bacteria</taxon>
        <taxon>Pseudomonadati</taxon>
        <taxon>Bacteroidota</taxon>
        <taxon>Cytophagia</taxon>
        <taxon>Cytophagales</taxon>
        <taxon>Rhodocytophagaceae</taxon>
        <taxon>Rhodocytophaga</taxon>
    </lineage>
</organism>
<protein>
    <submittedName>
        <fullName evidence="4">PSD1 and planctomycete cytochrome C domain-containing protein</fullName>
    </submittedName>
</protein>
<dbReference type="SUPFAM" id="SSF46626">
    <property type="entry name" value="Cytochrome c"/>
    <property type="match status" value="1"/>
</dbReference>
<dbReference type="PROSITE" id="PS51257">
    <property type="entry name" value="PROKAR_LIPOPROTEIN"/>
    <property type="match status" value="1"/>
</dbReference>
<feature type="domain" description="Cytochrome C Planctomycete-type" evidence="3">
    <location>
        <begin position="53"/>
        <end position="116"/>
    </location>
</feature>
<dbReference type="InterPro" id="IPR036909">
    <property type="entry name" value="Cyt_c-like_dom_sf"/>
</dbReference>
<feature type="domain" description="DUF1553" evidence="2">
    <location>
        <begin position="459"/>
        <end position="719"/>
    </location>
</feature>
<evidence type="ECO:0000313" key="4">
    <source>
        <dbReference type="EMBL" id="MDO1445482.1"/>
    </source>
</evidence>
<dbReference type="InterPro" id="IPR011444">
    <property type="entry name" value="DUF1549"/>
</dbReference>
<name>A0ABT8R410_9BACT</name>
<proteinExistence type="predicted"/>
<dbReference type="EMBL" id="JAUKPO010000001">
    <property type="protein sequence ID" value="MDO1445482.1"/>
    <property type="molecule type" value="Genomic_DNA"/>
</dbReference>
<evidence type="ECO:0000259" key="1">
    <source>
        <dbReference type="Pfam" id="PF07583"/>
    </source>
</evidence>
<dbReference type="Proteomes" id="UP001168528">
    <property type="component" value="Unassembled WGS sequence"/>
</dbReference>
<sequence length="776" mass="88763">MKGIILSAFIIFLAVVIWQACSDKSTQTDTVLASKSNKIDFNYQVKPILSDKCFACHGPDEKKRDSGLRLDTEEGAFMALKSDPHTFAIVRGNPEQSMLVKRIFSEDPTFRMPPAESNLVLTEEEKNILKRWIEQGAEYKKHWAFIPPQKAKLPEKQFDEWGNNEIDRFIGVKLKEHGFSPSKPADKERLIRRVSFDLTGLPPSLEQMDAFLKDESPQAYEKMVDQLLASTAYGERWANYWLDVARYGDSHGYQDDLPRIMWPWRDWVIHAFNKNLPYDQFVTWQLAGDLLPDATKEQILASGFNRNHKITQEGGVIPEEYRTEYVADRTNTFGKAFLGMSVECSRCHDHKYDPILQKDFFSIYAFFNKVKEKGLIGYYELPKPSITITQSDLKDVLKFVNGSTIGSKDTVSVMVMSDDEPRKTFVLNRGEYDKPTEVEVKPSTPAAIMPFDSTVYGANRLGLTKWLFDARNPLTSRVMVNRLWQEMFGRGIVATSEDFGNQGTLPSHPELLDYLAVDFREHGWDIKYLLKKMVMSATYQQSSATSKELREKDPDNVWLARSARYRLNGEMIRDNVLFTSGLLNPEIGGPSVKPYQPEGIWEAIAAGRKDRGEMGYIQDNGPKLYRRSLYTYWRKTIPPPSMLIFDAAMKEICEVRRVRTSTPLQALNLLNDPQILEASRVLGSQLLEKHTLSTEQKIEQAFRKIVSRRPTEKEVEILMDGYTSELSRFKAQPLLAKKFLNVGAYPQNEKLDPVACAAMMHVVSMIYNLDEAISKS</sequence>
<dbReference type="PANTHER" id="PTHR35889">
    <property type="entry name" value="CYCLOINULO-OLIGOSACCHARIDE FRUCTANOTRANSFERASE-RELATED"/>
    <property type="match status" value="1"/>
</dbReference>
<dbReference type="PANTHER" id="PTHR35889:SF3">
    <property type="entry name" value="F-BOX DOMAIN-CONTAINING PROTEIN"/>
    <property type="match status" value="1"/>
</dbReference>
<gene>
    <name evidence="4" type="ORF">Q0590_04425</name>
</gene>
<evidence type="ECO:0000259" key="2">
    <source>
        <dbReference type="Pfam" id="PF07587"/>
    </source>
</evidence>
<evidence type="ECO:0000313" key="5">
    <source>
        <dbReference type="Proteomes" id="UP001168528"/>
    </source>
</evidence>
<comment type="caution">
    <text evidence="4">The sequence shown here is derived from an EMBL/GenBank/DDBJ whole genome shotgun (WGS) entry which is preliminary data.</text>
</comment>
<accession>A0ABT8R410</accession>
<dbReference type="RefSeq" id="WP_302036266.1">
    <property type="nucleotide sequence ID" value="NZ_JAUKPO010000001.1"/>
</dbReference>
<feature type="domain" description="DUF1549" evidence="1">
    <location>
        <begin position="165"/>
        <end position="371"/>
    </location>
</feature>